<evidence type="ECO:0000313" key="3">
    <source>
        <dbReference type="Proteomes" id="UP000623467"/>
    </source>
</evidence>
<dbReference type="OrthoDB" id="3157337at2759"/>
<protein>
    <submittedName>
        <fullName evidence="2">BTB domain-containing protein</fullName>
    </submittedName>
</protein>
<dbReference type="PROSITE" id="PS50097">
    <property type="entry name" value="BTB"/>
    <property type="match status" value="1"/>
</dbReference>
<dbReference type="SMART" id="SM00225">
    <property type="entry name" value="BTB"/>
    <property type="match status" value="1"/>
</dbReference>
<proteinExistence type="predicted"/>
<evidence type="ECO:0000259" key="1">
    <source>
        <dbReference type="PROSITE" id="PS50097"/>
    </source>
</evidence>
<feature type="domain" description="BTB" evidence="1">
    <location>
        <begin position="44"/>
        <end position="117"/>
    </location>
</feature>
<organism evidence="2 3">
    <name type="scientific">Mycena sanguinolenta</name>
    <dbReference type="NCBI Taxonomy" id="230812"/>
    <lineage>
        <taxon>Eukaryota</taxon>
        <taxon>Fungi</taxon>
        <taxon>Dikarya</taxon>
        <taxon>Basidiomycota</taxon>
        <taxon>Agaricomycotina</taxon>
        <taxon>Agaricomycetes</taxon>
        <taxon>Agaricomycetidae</taxon>
        <taxon>Agaricales</taxon>
        <taxon>Marasmiineae</taxon>
        <taxon>Mycenaceae</taxon>
        <taxon>Mycena</taxon>
    </lineage>
</organism>
<dbReference type="AlphaFoldDB" id="A0A8H6ZFX4"/>
<gene>
    <name evidence="2" type="ORF">MSAN_00116100</name>
</gene>
<dbReference type="Gene3D" id="3.30.710.10">
    <property type="entry name" value="Potassium Channel Kv1.1, Chain A"/>
    <property type="match status" value="1"/>
</dbReference>
<name>A0A8H6ZFX4_9AGAR</name>
<dbReference type="Pfam" id="PF00651">
    <property type="entry name" value="BTB"/>
    <property type="match status" value="1"/>
</dbReference>
<sequence>MAASGAHTLSLTIIPTILMASPQSPDAVRPSDIQRDKDHYHAEGDSIIRVEQTLFKVHKAFLTHNSSVFSTMFNLPVGMGDPEGSSDDNPIVLLGDEVEDFCAVLNYIYAPPVRTQIQDITTAALPEIISVVKFAHKYAMDHWKEWGLKVLVRLLDDISSVPAEHLCALYSLYHLVGDAPLGDRVIQRWCTVIEEGKFPIVSILDAASACQDQDTLAQAYCIQIGRWENGGKSCNHVRSKTTPRGWPYPSSRSAHPLRLCILIYFVEPMAQSRTPVSSISGCFV</sequence>
<dbReference type="InterPro" id="IPR000210">
    <property type="entry name" value="BTB/POZ_dom"/>
</dbReference>
<dbReference type="Proteomes" id="UP000623467">
    <property type="component" value="Unassembled WGS sequence"/>
</dbReference>
<dbReference type="EMBL" id="JACAZH010000001">
    <property type="protein sequence ID" value="KAF7376982.1"/>
    <property type="molecule type" value="Genomic_DNA"/>
</dbReference>
<reference evidence="2" key="1">
    <citation type="submission" date="2020-05" db="EMBL/GenBank/DDBJ databases">
        <title>Mycena genomes resolve the evolution of fungal bioluminescence.</title>
        <authorList>
            <person name="Tsai I.J."/>
        </authorList>
    </citation>
    <scope>NUCLEOTIDE SEQUENCE</scope>
    <source>
        <strain evidence="2">160909Yilan</strain>
    </source>
</reference>
<dbReference type="InterPro" id="IPR011333">
    <property type="entry name" value="SKP1/BTB/POZ_sf"/>
</dbReference>
<dbReference type="SUPFAM" id="SSF54695">
    <property type="entry name" value="POZ domain"/>
    <property type="match status" value="1"/>
</dbReference>
<keyword evidence="3" id="KW-1185">Reference proteome</keyword>
<dbReference type="CDD" id="cd18186">
    <property type="entry name" value="BTB_POZ_ZBTB_KLHL-like"/>
    <property type="match status" value="1"/>
</dbReference>
<comment type="caution">
    <text evidence="2">The sequence shown here is derived from an EMBL/GenBank/DDBJ whole genome shotgun (WGS) entry which is preliminary data.</text>
</comment>
<accession>A0A8H6ZFX4</accession>
<evidence type="ECO:0000313" key="2">
    <source>
        <dbReference type="EMBL" id="KAF7376982.1"/>
    </source>
</evidence>